<feature type="compositionally biased region" description="Low complexity" evidence="2">
    <location>
        <begin position="633"/>
        <end position="661"/>
    </location>
</feature>
<feature type="region of interest" description="Disordered" evidence="2">
    <location>
        <begin position="1046"/>
        <end position="1072"/>
    </location>
</feature>
<feature type="region of interest" description="Disordered" evidence="2">
    <location>
        <begin position="1779"/>
        <end position="1846"/>
    </location>
</feature>
<feature type="compositionally biased region" description="Low complexity" evidence="2">
    <location>
        <begin position="1311"/>
        <end position="1324"/>
    </location>
</feature>
<dbReference type="PANTHER" id="PTHR34491:SF156">
    <property type="entry name" value="KINESIN MOTOR DOMAIN-CONTAINING PROTEIN"/>
    <property type="match status" value="1"/>
</dbReference>
<feature type="coiled-coil region" evidence="1">
    <location>
        <begin position="1000"/>
        <end position="1038"/>
    </location>
</feature>
<feature type="compositionally biased region" description="Polar residues" evidence="2">
    <location>
        <begin position="1533"/>
        <end position="1551"/>
    </location>
</feature>
<feature type="compositionally biased region" description="Low complexity" evidence="2">
    <location>
        <begin position="907"/>
        <end position="942"/>
    </location>
</feature>
<feature type="region of interest" description="Disordered" evidence="2">
    <location>
        <begin position="1704"/>
        <end position="1735"/>
    </location>
</feature>
<dbReference type="VEuPathDB" id="ToxoDB:CSUI_002542"/>
<feature type="non-terminal residue" evidence="3">
    <location>
        <position position="1895"/>
    </location>
</feature>
<feature type="compositionally biased region" description="Basic and acidic residues" evidence="2">
    <location>
        <begin position="1435"/>
        <end position="1445"/>
    </location>
</feature>
<feature type="compositionally biased region" description="Low complexity" evidence="2">
    <location>
        <begin position="1338"/>
        <end position="1349"/>
    </location>
</feature>
<feature type="region of interest" description="Disordered" evidence="2">
    <location>
        <begin position="271"/>
        <end position="504"/>
    </location>
</feature>
<feature type="coiled-coil region" evidence="1">
    <location>
        <begin position="1637"/>
        <end position="1664"/>
    </location>
</feature>
<name>A0A2C6L7P5_9APIC</name>
<organism evidence="3 4">
    <name type="scientific">Cystoisospora suis</name>
    <dbReference type="NCBI Taxonomy" id="483139"/>
    <lineage>
        <taxon>Eukaryota</taxon>
        <taxon>Sar</taxon>
        <taxon>Alveolata</taxon>
        <taxon>Apicomplexa</taxon>
        <taxon>Conoidasida</taxon>
        <taxon>Coccidia</taxon>
        <taxon>Eucoccidiorida</taxon>
        <taxon>Eimeriorina</taxon>
        <taxon>Sarcocystidae</taxon>
        <taxon>Cystoisospora</taxon>
    </lineage>
</organism>
<evidence type="ECO:0000313" key="4">
    <source>
        <dbReference type="Proteomes" id="UP000221165"/>
    </source>
</evidence>
<feature type="compositionally biased region" description="Basic and acidic residues" evidence="2">
    <location>
        <begin position="346"/>
        <end position="357"/>
    </location>
</feature>
<feature type="region of interest" description="Disordered" evidence="2">
    <location>
        <begin position="1338"/>
        <end position="1357"/>
    </location>
</feature>
<keyword evidence="1" id="KW-0175">Coiled coil</keyword>
<feature type="region of interest" description="Disordered" evidence="2">
    <location>
        <begin position="558"/>
        <end position="724"/>
    </location>
</feature>
<comment type="caution">
    <text evidence="3">The sequence shown here is derived from an EMBL/GenBank/DDBJ whole genome shotgun (WGS) entry which is preliminary data.</text>
</comment>
<accession>A0A2C6L7P5</accession>
<dbReference type="Proteomes" id="UP000221165">
    <property type="component" value="Unassembled WGS sequence"/>
</dbReference>
<proteinExistence type="predicted"/>
<feature type="compositionally biased region" description="Polar residues" evidence="2">
    <location>
        <begin position="423"/>
        <end position="432"/>
    </location>
</feature>
<dbReference type="PANTHER" id="PTHR34491">
    <property type="entry name" value="A-TYPE INCLUSION PROTEIN, PUTATIVE-RELATED"/>
    <property type="match status" value="1"/>
</dbReference>
<dbReference type="GeneID" id="94425953"/>
<feature type="compositionally biased region" description="Gly residues" evidence="2">
    <location>
        <begin position="662"/>
        <end position="679"/>
    </location>
</feature>
<feature type="compositionally biased region" description="Basic and acidic residues" evidence="2">
    <location>
        <begin position="377"/>
        <end position="391"/>
    </location>
</feature>
<evidence type="ECO:0000313" key="3">
    <source>
        <dbReference type="EMBL" id="PHJ23608.1"/>
    </source>
</evidence>
<sequence length="1895" mass="202945">MPRRTENSQIHEALSCPPSSINPDRITRWKTRLSRVQEETSLLLGNLTGDFLDLKDIQTRRCDNLIQNCGRKLEELDARILWGNCETAMEVTQQLLQPLKEKHLETIHMELETLAKQLQARQRAGHDVGYRILIFLEQLAVFLSSFRDTHQSLSADHRRTVKELTEAFLSHNKAQEEVISSLKSEMAQSPAIEALDKVKKRIDAELGNLQTLVRTHVKKIGCFCNELVPSIQERRVHEIKKLESIWRLQALTETQRTRVVEELRLRKLQQQEIEEEEDDGDEDQQEGEEEEEGGRGRKGGKGKGGEREEDFSSCSTPSHARGGGRISREKSQQDQGTAQGRKRGAKGKEEGGLGGREEGDEEEEEGRRHLLLSQQQEDEKDRKGKERDAKSRGLSPSTRKTAVGGNSSGPGGIGLTSSSSGGKNASATSSKSPGGGGGRGVTTPQGGKKVGASSGNSSTNTSSNNNTGLGGKKKGGGEGKGMNNKGDGGGGGKDDGSSSDEDVDIDHFTYWSDSGGTMYKELKKSFEDLLASLSLPRPSSSCSSASPTTRLSISTVKSLPEAGNLSPVSSSLSISQDSEEISHFSNPLLNDPKRERKGTIPNSSSASSMSSSAAVSTSTTSPMGAPPGGGGDPASSTSLGIRSNLSASSSSIRTSSSNKNNTGGGGVGSLVARRGGGVAGSRHGSLAGSGGGGGVGCLPSGDSHHGGGGEQEGENGEIGEGGAHPESYAHKLELTESWRESLLRLRDSSFNFVAKATDELEISTKSLGESTYASAICEMKTVLARFDPTSSTVAAISFTYKQRQQQLAANLARMDRFLQSFAQAVASQQEALTQTEEELRGLVQELESQQDRAQQLSLDDLQVPTTTSANASSPSSSSLPSPSALSPSTGLETLPKEKTSIPPHAPPGTTTPSSSNRTNPPRSPPSALHTPHASPSSHPPVALEEIAPTDGAATRTLDLSLCLSSCLDESNTTSGGVGGGGGGGLTNEGLLEGRIGGILMQRLERRRKQFLHNQERLRKEAEKKLQTLESGLHKLQLKIQSFFLTTHPSAPGSRGVPSSAVESEKEEESLRKKEEWTEELEKRREEWESQVATWKVKLEEIASEGRKRMEDQFAFLNDRIAKLYGLGRQHGAPKRAAVAALQQLQQQYAVALQRCFHCFAMATEQARSGQIGFNSALCTSAIYGPGTYRSPTYHPDILAWSPSATVVAHFEQPAKVSVPSLLPFSSGLGEVPACSKEKAFGRGGTDTGTAAIFSQQPPQEGGSNGDTSAALILKQTFLPLENLKPHEREMLSLSHHVRKSIQQRNARRLLSPTTTSSSSAPPAAGLAKQIGNLRRAIASPRPASPAPTSNTLSQTMEKDIPVSNAQEIRGGYALAAAAVLALCAKLQCLTPSQVSFVQDGAQQLLESLALLQDLALPTEWTSKEAPILAMGGTSKQKESQNDKKRPGVSPQGAANPPSGKLTGQVAGGAGAGDDADADLAGETKTTVETAARNSMLQHLLGSLKTLPQSYAAAAEEIEKNFRAKAAAVFGPSGTAQTPSTKGSAGNDSSPAGSKDKDTPVYVEPFAQYVRRQADANRQKLVAGLRNLCKIVREDFFPIAVRGVFLDVTQTLQIQLENLRIHLGSEKGSESGPRSTDVELLRKLRRQWQTNLAELDDQLKTLDGTERLQDIPFSFFSMPRRSLKRRLRQNSSFLYRKVNCLPPASVQAPAPDSKQHAGSAGGGGQQSTNAVGGSFFSTPPAAPAQAEGCNYYSKLWRGLPSQPWTLDAAYGNIMSEKDQDKWAAPPLPPLRPPKAASQADARPSSASSEQTMEKGDKLAQRRLIGRGGAAPSSAERVDEQPEQPAGFSRTINSFTSVVHKQLFKVRNASYVSSLGEIRKASTEVREQLKTLYQEEL</sequence>
<evidence type="ECO:0000256" key="1">
    <source>
        <dbReference type="SAM" id="Coils"/>
    </source>
</evidence>
<feature type="compositionally biased region" description="Gly residues" evidence="2">
    <location>
        <begin position="687"/>
        <end position="696"/>
    </location>
</feature>
<evidence type="ECO:0000256" key="2">
    <source>
        <dbReference type="SAM" id="MobiDB-lite"/>
    </source>
</evidence>
<feature type="compositionally biased region" description="Acidic residues" evidence="2">
    <location>
        <begin position="272"/>
        <end position="292"/>
    </location>
</feature>
<feature type="region of interest" description="Disordered" evidence="2">
    <location>
        <begin position="1302"/>
        <end position="1324"/>
    </location>
</feature>
<dbReference type="OrthoDB" id="332551at2759"/>
<feature type="region of interest" description="Disordered" evidence="2">
    <location>
        <begin position="1431"/>
        <end position="1477"/>
    </location>
</feature>
<protein>
    <submittedName>
        <fullName evidence="3">Uncharacterized protein</fullName>
    </submittedName>
</protein>
<dbReference type="RefSeq" id="XP_067925283.1">
    <property type="nucleotide sequence ID" value="XM_068062742.1"/>
</dbReference>
<gene>
    <name evidence="3" type="ORF">CSUI_002542</name>
</gene>
<feature type="compositionally biased region" description="Low complexity" evidence="2">
    <location>
        <begin position="441"/>
        <end position="467"/>
    </location>
</feature>
<feature type="region of interest" description="Disordered" evidence="2">
    <location>
        <begin position="1531"/>
        <end position="1558"/>
    </location>
</feature>
<feature type="region of interest" description="Disordered" evidence="2">
    <location>
        <begin position="1245"/>
        <end position="1267"/>
    </location>
</feature>
<feature type="compositionally biased region" description="Low complexity" evidence="2">
    <location>
        <begin position="565"/>
        <end position="576"/>
    </location>
</feature>
<dbReference type="EMBL" id="MIGC01001065">
    <property type="protein sequence ID" value="PHJ23608.1"/>
    <property type="molecule type" value="Genomic_DNA"/>
</dbReference>
<keyword evidence="4" id="KW-1185">Reference proteome</keyword>
<feature type="coiled-coil region" evidence="1">
    <location>
        <begin position="818"/>
        <end position="859"/>
    </location>
</feature>
<feature type="compositionally biased region" description="Low complexity" evidence="2">
    <location>
        <begin position="603"/>
        <end position="623"/>
    </location>
</feature>
<feature type="region of interest" description="Disordered" evidence="2">
    <location>
        <begin position="864"/>
        <end position="942"/>
    </location>
</feature>
<feature type="compositionally biased region" description="Low complexity" evidence="2">
    <location>
        <begin position="864"/>
        <end position="889"/>
    </location>
</feature>
<reference evidence="3 4" key="1">
    <citation type="journal article" date="2017" name="Int. J. Parasitol.">
        <title>The genome of the protozoan parasite Cystoisospora suis and a reverse vaccinology approach to identify vaccine candidates.</title>
        <authorList>
            <person name="Palmieri N."/>
            <person name="Shrestha A."/>
            <person name="Ruttkowski B."/>
            <person name="Beck T."/>
            <person name="Vogl C."/>
            <person name="Tomley F."/>
            <person name="Blake D.P."/>
            <person name="Joachim A."/>
        </authorList>
    </citation>
    <scope>NUCLEOTIDE SEQUENCE [LARGE SCALE GENOMIC DNA]</scope>
    <source>
        <strain evidence="3 4">Wien I</strain>
    </source>
</reference>